<feature type="region of interest" description="Disordered" evidence="1">
    <location>
        <begin position="268"/>
        <end position="443"/>
    </location>
</feature>
<keyword evidence="2" id="KW-1133">Transmembrane helix</keyword>
<feature type="compositionally biased region" description="Polar residues" evidence="1">
    <location>
        <begin position="391"/>
        <end position="409"/>
    </location>
</feature>
<reference evidence="3 4" key="1">
    <citation type="submission" date="2017-02" db="EMBL/GenBank/DDBJ databases">
        <authorList>
            <person name="Peterson S.W."/>
        </authorList>
    </citation>
    <scope>NUCLEOTIDE SEQUENCE [LARGE SCALE GENOMIC DNA]</scope>
    <source>
        <strain evidence="3 4">SRS1_H2-8</strain>
    </source>
</reference>
<protein>
    <submittedName>
        <fullName evidence="3">Uncharacterized protein</fullName>
    </submittedName>
</protein>
<dbReference type="EMBL" id="LT795056">
    <property type="protein sequence ID" value="SJX61753.1"/>
    <property type="molecule type" value="Genomic_DNA"/>
</dbReference>
<feature type="compositionally biased region" description="Basic and acidic residues" evidence="1">
    <location>
        <begin position="268"/>
        <end position="278"/>
    </location>
</feature>
<feature type="compositionally biased region" description="Basic residues" evidence="1">
    <location>
        <begin position="431"/>
        <end position="443"/>
    </location>
</feature>
<gene>
    <name evidence="3" type="ORF">SRS1_12737</name>
</gene>
<accession>A0A2N8UBP6</accession>
<evidence type="ECO:0000256" key="1">
    <source>
        <dbReference type="SAM" id="MobiDB-lite"/>
    </source>
</evidence>
<keyword evidence="2" id="KW-0472">Membrane</keyword>
<evidence type="ECO:0000313" key="4">
    <source>
        <dbReference type="Proteomes" id="UP000239563"/>
    </source>
</evidence>
<sequence>MNASKANQEVKQVVRDLLSRDPVQFKSTINAHFASSCTYHGRGLEITGASQLKHAAYLLNVLDFGSATKIADQDIRWDAASSTAIVHAVRHVRPALFPLFQFDVPTKVVLSFNAEEGAKDTLYCTQWKDEWPLEQLVQAVPVVRALYGSLVVPLLTMVFLWVSNVAFWLHSKVESVEHRYARDAGQVYRHKIESRLPPSLTKGFDHGVHAAEHVGHRSVRILSRVSHKPLKVVEELARTTTVVFNLALPQQLQLPYPSVFAEDAAAEKVKPSKTETKSHASASANKKPNKAPEPESTASKTPQPTKAEGEGARSPKSKVSGPPSVTNNDTTQPHEPPSTDKPAADDAASDDHKRKAESAPSEEPRHAKVVIGPSEDNAQQPQAKEIDLVTHQVTQKAPQPEGSAQQSLYQVLKKDEQLPAGSGNGNGGKKASGKKKGKSGGRK</sequence>
<feature type="transmembrane region" description="Helical" evidence="2">
    <location>
        <begin position="145"/>
        <end position="169"/>
    </location>
</feature>
<organism evidence="3 4">
    <name type="scientific">Sporisorium reilianum f. sp. reilianum</name>
    <dbReference type="NCBI Taxonomy" id="72559"/>
    <lineage>
        <taxon>Eukaryota</taxon>
        <taxon>Fungi</taxon>
        <taxon>Dikarya</taxon>
        <taxon>Basidiomycota</taxon>
        <taxon>Ustilaginomycotina</taxon>
        <taxon>Ustilaginomycetes</taxon>
        <taxon>Ustilaginales</taxon>
        <taxon>Ustilaginaceae</taxon>
        <taxon>Sporisorium</taxon>
    </lineage>
</organism>
<evidence type="ECO:0000313" key="3">
    <source>
        <dbReference type="EMBL" id="SJX61753.1"/>
    </source>
</evidence>
<evidence type="ECO:0000256" key="2">
    <source>
        <dbReference type="SAM" id="Phobius"/>
    </source>
</evidence>
<name>A0A2N8UBP6_9BASI</name>
<dbReference type="Proteomes" id="UP000239563">
    <property type="component" value="Chromosome III"/>
</dbReference>
<keyword evidence="2" id="KW-0812">Transmembrane</keyword>
<feature type="compositionally biased region" description="Basic and acidic residues" evidence="1">
    <location>
        <begin position="349"/>
        <end position="366"/>
    </location>
</feature>
<dbReference type="AlphaFoldDB" id="A0A2N8UBP6"/>
<proteinExistence type="predicted"/>